<dbReference type="GO" id="GO:0044010">
    <property type="term" value="P:single-species biofilm formation"/>
    <property type="evidence" value="ECO:0007669"/>
    <property type="project" value="TreeGrafter"/>
</dbReference>
<evidence type="ECO:0000313" key="2">
    <source>
        <dbReference type="EMBL" id="MBE9068951.1"/>
    </source>
</evidence>
<evidence type="ECO:0000313" key="3">
    <source>
        <dbReference type="Proteomes" id="UP000615026"/>
    </source>
</evidence>
<dbReference type="InterPro" id="IPR019290">
    <property type="entry name" value="GlycosylTrfase-like_prok"/>
</dbReference>
<organism evidence="2 3">
    <name type="scientific">Leptolyngbya cf. ectocarpi LEGE 11479</name>
    <dbReference type="NCBI Taxonomy" id="1828722"/>
    <lineage>
        <taxon>Bacteria</taxon>
        <taxon>Bacillati</taxon>
        <taxon>Cyanobacteriota</taxon>
        <taxon>Cyanophyceae</taxon>
        <taxon>Leptolyngbyales</taxon>
        <taxon>Leptolyngbyaceae</taxon>
        <taxon>Leptolyngbya group</taxon>
        <taxon>Leptolyngbya</taxon>
    </lineage>
</organism>
<dbReference type="RefSeq" id="WP_193994873.1">
    <property type="nucleotide sequence ID" value="NZ_JADEXP010000218.1"/>
</dbReference>
<evidence type="ECO:0000259" key="1">
    <source>
        <dbReference type="Pfam" id="PF10111"/>
    </source>
</evidence>
<feature type="domain" description="Glycosyltransferase 2-like prokaryotic type" evidence="1">
    <location>
        <begin position="9"/>
        <end position="212"/>
    </location>
</feature>
<gene>
    <name evidence="2" type="ORF">IQ260_20105</name>
</gene>
<dbReference type="Gene3D" id="3.90.550.10">
    <property type="entry name" value="Spore Coat Polysaccharide Biosynthesis Protein SpsA, Chain A"/>
    <property type="match status" value="1"/>
</dbReference>
<sequence>MSTNTPLITVVIPAYNCQTTIRNTLRSVFEQTYSTLEIIVVDDGSTDDTLDILKTLDDDRLTVLTQPNAGVSASRNRGLRHASGEFVALLDSDDLWLPDKLADQLEALQSESQAAVAYSWTDYIDQTGEFVRKGYYCNFQGKVHQQLLLGSFLESGSNPLIRHSALEAVGGFDESLRTCEDWDLWIRLSLHYPFVVVPKVHVKYRIATHSKSFLLDRHEAGGLAVIDKAFSQTLDSSQLTRSRALSNFYKYLLFKLLDAPKTPQLQESYKSQRALRYLGLSIYYHPQLLRQIKVVLSAFVRILAMPLQSSR</sequence>
<reference evidence="2" key="1">
    <citation type="submission" date="2020-10" db="EMBL/GenBank/DDBJ databases">
        <authorList>
            <person name="Castelo-Branco R."/>
            <person name="Eusebio N."/>
            <person name="Adriana R."/>
            <person name="Vieira A."/>
            <person name="Brugerolle De Fraissinette N."/>
            <person name="Rezende De Castro R."/>
            <person name="Schneider M.P."/>
            <person name="Vasconcelos V."/>
            <person name="Leao P.N."/>
        </authorList>
    </citation>
    <scope>NUCLEOTIDE SEQUENCE</scope>
    <source>
        <strain evidence="2">LEGE 11479</strain>
    </source>
</reference>
<dbReference type="PANTHER" id="PTHR43685">
    <property type="entry name" value="GLYCOSYLTRANSFERASE"/>
    <property type="match status" value="1"/>
</dbReference>
<dbReference type="InterPro" id="IPR050834">
    <property type="entry name" value="Glycosyltransf_2"/>
</dbReference>
<dbReference type="Pfam" id="PF10111">
    <property type="entry name" value="Glyco_tranf_2_2"/>
    <property type="match status" value="1"/>
</dbReference>
<dbReference type="SUPFAM" id="SSF53448">
    <property type="entry name" value="Nucleotide-diphospho-sugar transferases"/>
    <property type="match status" value="1"/>
</dbReference>
<comment type="caution">
    <text evidence="2">The sequence shown here is derived from an EMBL/GenBank/DDBJ whole genome shotgun (WGS) entry which is preliminary data.</text>
</comment>
<dbReference type="Proteomes" id="UP000615026">
    <property type="component" value="Unassembled WGS sequence"/>
</dbReference>
<dbReference type="PANTHER" id="PTHR43685:SF2">
    <property type="entry name" value="GLYCOSYLTRANSFERASE 2-LIKE DOMAIN-CONTAINING PROTEIN"/>
    <property type="match status" value="1"/>
</dbReference>
<proteinExistence type="predicted"/>
<accession>A0A928ZWV5</accession>
<name>A0A928ZWV5_LEPEC</name>
<dbReference type="EMBL" id="JADEXP010000218">
    <property type="protein sequence ID" value="MBE9068951.1"/>
    <property type="molecule type" value="Genomic_DNA"/>
</dbReference>
<protein>
    <submittedName>
        <fullName evidence="2">Glycosyltransferase</fullName>
    </submittedName>
</protein>
<dbReference type="AlphaFoldDB" id="A0A928ZWV5"/>
<dbReference type="InterPro" id="IPR029044">
    <property type="entry name" value="Nucleotide-diphossugar_trans"/>
</dbReference>
<keyword evidence="3" id="KW-1185">Reference proteome</keyword>